<dbReference type="Proteomes" id="UP000240010">
    <property type="component" value="Unassembled WGS sequence"/>
</dbReference>
<gene>
    <name evidence="3" type="ORF">B0F87_102325</name>
</gene>
<name>A0A2S6HIA9_9GAMM</name>
<organism evidence="3 4">
    <name type="scientific">Methylobacter tundripaludum</name>
    <dbReference type="NCBI Taxonomy" id="173365"/>
    <lineage>
        <taxon>Bacteria</taxon>
        <taxon>Pseudomonadati</taxon>
        <taxon>Pseudomonadota</taxon>
        <taxon>Gammaproteobacteria</taxon>
        <taxon>Methylococcales</taxon>
        <taxon>Methylococcaceae</taxon>
        <taxon>Methylobacter</taxon>
    </lineage>
</organism>
<keyword evidence="2" id="KW-0732">Signal</keyword>
<feature type="signal peptide" evidence="2">
    <location>
        <begin position="1"/>
        <end position="20"/>
    </location>
</feature>
<sequence length="207" mass="21994">MFRSMITLLFTGLASMPCHAEFRDPTQPAYPLPAAANAAGSDNELVLSAIWISSYSRRATINGVSGKQGQTITIEQASPLNPEPATPANTPATNTRSNSGNSSGGGTPTAMDPGLLDKLIAIAPMQFAPLLATAAKSMDIPQLQDQIAMNPPTTRQQANTPQRPKTVHIPAPSSTIKIISIHKNSVVVDQNGELKTLQLVQRPYKTQ</sequence>
<proteinExistence type="predicted"/>
<reference evidence="3 4" key="1">
    <citation type="submission" date="2018-02" db="EMBL/GenBank/DDBJ databases">
        <title>Subsurface microbial communities from deep shales in Ohio and West Virginia, USA.</title>
        <authorList>
            <person name="Wrighton K."/>
        </authorList>
    </citation>
    <scope>NUCLEOTIDE SEQUENCE [LARGE SCALE GENOMIC DNA]</scope>
    <source>
        <strain evidence="3 4">OWC-DMM</strain>
    </source>
</reference>
<accession>A0A2S6HIA9</accession>
<evidence type="ECO:0000256" key="1">
    <source>
        <dbReference type="SAM" id="MobiDB-lite"/>
    </source>
</evidence>
<dbReference type="AlphaFoldDB" id="A0A2S6HIA9"/>
<feature type="region of interest" description="Disordered" evidence="1">
    <location>
        <begin position="76"/>
        <end position="111"/>
    </location>
</feature>
<feature type="chain" id="PRO_5015642068" evidence="2">
    <location>
        <begin position="21"/>
        <end position="207"/>
    </location>
</feature>
<dbReference type="EMBL" id="PTIZ01000002">
    <property type="protein sequence ID" value="PPK77214.1"/>
    <property type="molecule type" value="Genomic_DNA"/>
</dbReference>
<protein>
    <submittedName>
        <fullName evidence="3">Uncharacterized protein</fullName>
    </submittedName>
</protein>
<comment type="caution">
    <text evidence="3">The sequence shown here is derived from an EMBL/GenBank/DDBJ whole genome shotgun (WGS) entry which is preliminary data.</text>
</comment>
<feature type="compositionally biased region" description="Low complexity" evidence="1">
    <location>
        <begin position="86"/>
        <end position="101"/>
    </location>
</feature>
<evidence type="ECO:0000313" key="3">
    <source>
        <dbReference type="EMBL" id="PPK77214.1"/>
    </source>
</evidence>
<evidence type="ECO:0000313" key="4">
    <source>
        <dbReference type="Proteomes" id="UP000240010"/>
    </source>
</evidence>
<evidence type="ECO:0000256" key="2">
    <source>
        <dbReference type="SAM" id="SignalP"/>
    </source>
</evidence>